<organism evidence="1 2">
    <name type="scientific">Anaerobutyricum hallii</name>
    <dbReference type="NCBI Taxonomy" id="39488"/>
    <lineage>
        <taxon>Bacteria</taxon>
        <taxon>Bacillati</taxon>
        <taxon>Bacillota</taxon>
        <taxon>Clostridia</taxon>
        <taxon>Lachnospirales</taxon>
        <taxon>Lachnospiraceae</taxon>
        <taxon>Anaerobutyricum</taxon>
    </lineage>
</organism>
<dbReference type="Proteomes" id="UP000283700">
    <property type="component" value="Unassembled WGS sequence"/>
</dbReference>
<sequence>MKYNEKEKLYIAVLALTTRSGNASGMELRASDRKTIIQMIKGAIWLYPVRREMKVIVPDEAETDWCFSEEI</sequence>
<name>A0A415U8X7_9FIRM</name>
<gene>
    <name evidence="1" type="ORF">DWZ29_05905</name>
</gene>
<comment type="caution">
    <text evidence="1">The sequence shown here is derived from an EMBL/GenBank/DDBJ whole genome shotgun (WGS) entry which is preliminary data.</text>
</comment>
<accession>A0A415U8X7</accession>
<protein>
    <submittedName>
        <fullName evidence="1">Uncharacterized protein</fullName>
    </submittedName>
</protein>
<evidence type="ECO:0000313" key="1">
    <source>
        <dbReference type="EMBL" id="RHN14538.1"/>
    </source>
</evidence>
<evidence type="ECO:0000313" key="2">
    <source>
        <dbReference type="Proteomes" id="UP000283700"/>
    </source>
</evidence>
<dbReference type="AlphaFoldDB" id="A0A415U8X7"/>
<reference evidence="1 2" key="1">
    <citation type="submission" date="2018-08" db="EMBL/GenBank/DDBJ databases">
        <title>A genome reference for cultivated species of the human gut microbiota.</title>
        <authorList>
            <person name="Zou Y."/>
            <person name="Xue W."/>
            <person name="Luo G."/>
        </authorList>
    </citation>
    <scope>NUCLEOTIDE SEQUENCE [LARGE SCALE GENOMIC DNA]</scope>
    <source>
        <strain evidence="1 2">AF31-17AC</strain>
    </source>
</reference>
<proteinExistence type="predicted"/>
<dbReference type="EMBL" id="QRQO01000012">
    <property type="protein sequence ID" value="RHN14538.1"/>
    <property type="molecule type" value="Genomic_DNA"/>
</dbReference>